<protein>
    <submittedName>
        <fullName evidence="3">Uncharacterized protein</fullName>
    </submittedName>
</protein>
<feature type="transmembrane region" description="Helical" evidence="2">
    <location>
        <begin position="6"/>
        <end position="27"/>
    </location>
</feature>
<name>A0A9P5NZW2_9AGAR</name>
<proteinExistence type="predicted"/>
<feature type="transmembrane region" description="Helical" evidence="2">
    <location>
        <begin position="60"/>
        <end position="78"/>
    </location>
</feature>
<keyword evidence="2" id="KW-1133">Transmembrane helix</keyword>
<feature type="compositionally biased region" description="Basic residues" evidence="1">
    <location>
        <begin position="839"/>
        <end position="848"/>
    </location>
</feature>
<feature type="compositionally biased region" description="Polar residues" evidence="1">
    <location>
        <begin position="815"/>
        <end position="824"/>
    </location>
</feature>
<feature type="region of interest" description="Disordered" evidence="1">
    <location>
        <begin position="1117"/>
        <end position="1158"/>
    </location>
</feature>
<gene>
    <name evidence="3" type="ORF">BDP27DRAFT_1355562</name>
</gene>
<dbReference type="EMBL" id="JADNRY010001304">
    <property type="protein sequence ID" value="KAF9018214.1"/>
    <property type="molecule type" value="Genomic_DNA"/>
</dbReference>
<feature type="region of interest" description="Disordered" evidence="1">
    <location>
        <begin position="973"/>
        <end position="1004"/>
    </location>
</feature>
<dbReference type="OrthoDB" id="2529242at2759"/>
<feature type="region of interest" description="Disordered" evidence="1">
    <location>
        <begin position="286"/>
        <end position="319"/>
    </location>
</feature>
<evidence type="ECO:0000313" key="4">
    <source>
        <dbReference type="Proteomes" id="UP000772434"/>
    </source>
</evidence>
<dbReference type="AlphaFoldDB" id="A0A9P5NZW2"/>
<feature type="transmembrane region" description="Helical" evidence="2">
    <location>
        <begin position="133"/>
        <end position="153"/>
    </location>
</feature>
<keyword evidence="2" id="KW-0812">Transmembrane</keyword>
<keyword evidence="4" id="KW-1185">Reference proteome</keyword>
<feature type="region of interest" description="Disordered" evidence="1">
    <location>
        <begin position="673"/>
        <end position="694"/>
    </location>
</feature>
<organism evidence="3 4">
    <name type="scientific">Rhodocollybia butyracea</name>
    <dbReference type="NCBI Taxonomy" id="206335"/>
    <lineage>
        <taxon>Eukaryota</taxon>
        <taxon>Fungi</taxon>
        <taxon>Dikarya</taxon>
        <taxon>Basidiomycota</taxon>
        <taxon>Agaricomycotina</taxon>
        <taxon>Agaricomycetes</taxon>
        <taxon>Agaricomycetidae</taxon>
        <taxon>Agaricales</taxon>
        <taxon>Marasmiineae</taxon>
        <taxon>Omphalotaceae</taxon>
        <taxon>Rhodocollybia</taxon>
    </lineage>
</organism>
<feature type="region of interest" description="Disordered" evidence="1">
    <location>
        <begin position="552"/>
        <end position="592"/>
    </location>
</feature>
<keyword evidence="2" id="KW-0472">Membrane</keyword>
<evidence type="ECO:0000256" key="1">
    <source>
        <dbReference type="SAM" id="MobiDB-lite"/>
    </source>
</evidence>
<feature type="compositionally biased region" description="Low complexity" evidence="1">
    <location>
        <begin position="293"/>
        <end position="303"/>
    </location>
</feature>
<feature type="transmembrane region" description="Helical" evidence="2">
    <location>
        <begin position="159"/>
        <end position="184"/>
    </location>
</feature>
<comment type="caution">
    <text evidence="3">The sequence shown here is derived from an EMBL/GenBank/DDBJ whole genome shotgun (WGS) entry which is preliminary data.</text>
</comment>
<dbReference type="Proteomes" id="UP000772434">
    <property type="component" value="Unassembled WGS sequence"/>
</dbReference>
<accession>A0A9P5NZW2</accession>
<feature type="compositionally biased region" description="Polar residues" evidence="1">
    <location>
        <begin position="674"/>
        <end position="688"/>
    </location>
</feature>
<sequence>MIPLIPALALAFFSFLCSAFVIFRIVIPILPPHPLSRRVAPSEFGLPNFRSLTPADKSHVWLASLDLLALCLFIWQAVSSVVAQDPLPSVRLWLIMTVRQTCLLVVAGLTLLHVRLGRSVSFGKKHWMLWGPALILICTSTAVAGILSAAGLGSLFVGLVAYSSTLAVISSAAFIGLVVTLVVIQKNLASMNEGPHSWPPMRQMEDKPRPSFATEEIDAMRDGASWITSNASSRRDSVSAWSFNTHHTHHSGRPQSASHPSVPAKSSYWFGSSTFQVDAVPPVPPLPSPYGPLSPTSESLSEPDPFRRMPSPLPQHPRERLDSQTSWLTSSHGSHATMSAWSFPATHTDSMHNASSTNLHTALLPTTLVASSRPATPGLVSAQVLGGYGYKDSEKGTSATRSSNSLDISVYRTIGWLTLIWIPLGLSFPYLIASSQNTPVSLISSILFALSVTMSSPVLVLNILFRSPIPIPSGLFDAPNNLPTDLLRGPSPTSTETVKWSHEYKRSASASVTVVEGRRSGDVWLTNGDATDGKGKVSRALGMISPMPKLSVLPVEEDNEEPTTPPLPIQEGDSSLPVNIHSRSHSETSAQFGRIRKDSKASSYYSGADDSLAFASHIMIAQKHYSTLAQTIQVNGSPEKEPSAGAHLFLDGAVGSTSAVDVVNRRASHLRTRSVASVSGPQTPTSAMSFRHSPTPPPAFPLPPTPPNVRAARLAQHKKSYSSISDGKFSFGPVDDMNEIDALTAGVLPLLVPGLTVGGDMRIRDSPPATWRRRAAAELEVIRDGSRSRSTSRTRGEGKTARLLRALNEFGEDFSSPQIHSTPARTRAGASKAREPRGRKTSAHKRNHFSLPSLGLGKEGMQYWSNEIGRAIDSRLGQYTALPSNVELRRNTVFGADSIPNDLTNLRATPEEVAYHPKPAALGRAMSTRSLGLRAEVPHGVDTARSSIASLSKVPQSAASTVTLFEDFVNGMESGPQAESTPHNNVAHKRGTEDVVPPLPSSSHYRISAASSQFRDSSNINPPNRRSSIVYIKSDEEATVTPPNASSTSAMSSLAQWSSRAVRPLMPKSSKLQRKASKASTRSTSKPESPKGLRPLSLLQERDANAIAGPSVIVAKPSGTRPLLLGKKEGASSVSSKKAKARPSDENASPDVPRSRLNKHNLKPLDLTRSDTSKMRAILRHEELLPDVVVRPPSTTEHQVYAYSFRD</sequence>
<evidence type="ECO:0000313" key="3">
    <source>
        <dbReference type="EMBL" id="KAF9018214.1"/>
    </source>
</evidence>
<feature type="region of interest" description="Disordered" evidence="1">
    <location>
        <begin position="813"/>
        <end position="852"/>
    </location>
</feature>
<feature type="region of interest" description="Disordered" evidence="1">
    <location>
        <begin position="1058"/>
        <end position="1095"/>
    </location>
</feature>
<reference evidence="3" key="1">
    <citation type="submission" date="2020-11" db="EMBL/GenBank/DDBJ databases">
        <authorList>
            <consortium name="DOE Joint Genome Institute"/>
            <person name="Ahrendt S."/>
            <person name="Riley R."/>
            <person name="Andreopoulos W."/>
            <person name="Labutti K."/>
            <person name="Pangilinan J."/>
            <person name="Ruiz-Duenas F.J."/>
            <person name="Barrasa J.M."/>
            <person name="Sanchez-Garcia M."/>
            <person name="Camarero S."/>
            <person name="Miyauchi S."/>
            <person name="Serrano A."/>
            <person name="Linde D."/>
            <person name="Babiker R."/>
            <person name="Drula E."/>
            <person name="Ayuso-Fernandez I."/>
            <person name="Pacheco R."/>
            <person name="Padilla G."/>
            <person name="Ferreira P."/>
            <person name="Barriuso J."/>
            <person name="Kellner H."/>
            <person name="Castanera R."/>
            <person name="Alfaro M."/>
            <person name="Ramirez L."/>
            <person name="Pisabarro A.G."/>
            <person name="Kuo A."/>
            <person name="Tritt A."/>
            <person name="Lipzen A."/>
            <person name="He G."/>
            <person name="Yan M."/>
            <person name="Ng V."/>
            <person name="Cullen D."/>
            <person name="Martin F."/>
            <person name="Rosso M.-N."/>
            <person name="Henrissat B."/>
            <person name="Hibbett D."/>
            <person name="Martinez A.T."/>
            <person name="Grigoriev I.V."/>
        </authorList>
    </citation>
    <scope>NUCLEOTIDE SEQUENCE</scope>
    <source>
        <strain evidence="3">AH 40177</strain>
    </source>
</reference>
<feature type="transmembrane region" description="Helical" evidence="2">
    <location>
        <begin position="410"/>
        <end position="430"/>
    </location>
</feature>
<evidence type="ECO:0000256" key="2">
    <source>
        <dbReference type="SAM" id="Phobius"/>
    </source>
</evidence>
<feature type="transmembrane region" description="Helical" evidence="2">
    <location>
        <begin position="90"/>
        <end position="112"/>
    </location>
</feature>